<proteinExistence type="predicted"/>
<feature type="signal peptide" evidence="1">
    <location>
        <begin position="1"/>
        <end position="29"/>
    </location>
</feature>
<dbReference type="EMBL" id="BAAABM010000053">
    <property type="protein sequence ID" value="GAA0359801.1"/>
    <property type="molecule type" value="Genomic_DNA"/>
</dbReference>
<protein>
    <submittedName>
        <fullName evidence="3">L,D-transpeptidase family protein</fullName>
    </submittedName>
</protein>
<sequence length="237" mass="24884">MKPHRTAVLASLALAGGTALTALAPAAQAQTFDPCSAANHGRLRYTTGSAAHVVFAISPSYASNHVVVSECAKHGRSWKRISVTTGRAGTGAFARPGAKREGDGATPTGSFTLTEAFGLGNSGTKLKYRTLRGSGDCWGATPGKSHYNDYYSGSCRSTDENLSAIARRGPYHQAVVIDYNRPNAKPGLGSAIFFHVGGVTPTAGCVSIKEPELRAVMRTLVPNDRMIMGPKSALFRS</sequence>
<organism evidence="3 4">
    <name type="scientific">Actinoallomurus spadix</name>
    <dbReference type="NCBI Taxonomy" id="79912"/>
    <lineage>
        <taxon>Bacteria</taxon>
        <taxon>Bacillati</taxon>
        <taxon>Actinomycetota</taxon>
        <taxon>Actinomycetes</taxon>
        <taxon>Streptosporangiales</taxon>
        <taxon>Thermomonosporaceae</taxon>
        <taxon>Actinoallomurus</taxon>
    </lineage>
</organism>
<feature type="chain" id="PRO_5045081836" evidence="1">
    <location>
        <begin position="30"/>
        <end position="237"/>
    </location>
</feature>
<evidence type="ECO:0000313" key="4">
    <source>
        <dbReference type="Proteomes" id="UP001501822"/>
    </source>
</evidence>
<dbReference type="PROSITE" id="PS51318">
    <property type="entry name" value="TAT"/>
    <property type="match status" value="1"/>
</dbReference>
<feature type="domain" description="L,D-TPase catalytic" evidence="2">
    <location>
        <begin position="77"/>
        <end position="225"/>
    </location>
</feature>
<keyword evidence="4" id="KW-1185">Reference proteome</keyword>
<dbReference type="RefSeq" id="WP_252803881.1">
    <property type="nucleotide sequence ID" value="NZ_BAAABM010000053.1"/>
</dbReference>
<reference evidence="3 4" key="1">
    <citation type="journal article" date="2019" name="Int. J. Syst. Evol. Microbiol.">
        <title>The Global Catalogue of Microorganisms (GCM) 10K type strain sequencing project: providing services to taxonomists for standard genome sequencing and annotation.</title>
        <authorList>
            <consortium name="The Broad Institute Genomics Platform"/>
            <consortium name="The Broad Institute Genome Sequencing Center for Infectious Disease"/>
            <person name="Wu L."/>
            <person name="Ma J."/>
        </authorList>
    </citation>
    <scope>NUCLEOTIDE SEQUENCE [LARGE SCALE GENOMIC DNA]</scope>
    <source>
        <strain evidence="3 4">JCM 3146</strain>
    </source>
</reference>
<evidence type="ECO:0000313" key="3">
    <source>
        <dbReference type="EMBL" id="GAA0359801.1"/>
    </source>
</evidence>
<dbReference type="Proteomes" id="UP001501822">
    <property type="component" value="Unassembled WGS sequence"/>
</dbReference>
<comment type="caution">
    <text evidence="3">The sequence shown here is derived from an EMBL/GenBank/DDBJ whole genome shotgun (WGS) entry which is preliminary data.</text>
</comment>
<dbReference type="InterPro" id="IPR006311">
    <property type="entry name" value="TAT_signal"/>
</dbReference>
<gene>
    <name evidence="3" type="ORF">GCM10010151_56980</name>
</gene>
<dbReference type="Pfam" id="PF03734">
    <property type="entry name" value="YkuD"/>
    <property type="match status" value="1"/>
</dbReference>
<dbReference type="PANTHER" id="PTHR38589">
    <property type="entry name" value="BLR0621 PROTEIN"/>
    <property type="match status" value="1"/>
</dbReference>
<evidence type="ECO:0000256" key="1">
    <source>
        <dbReference type="SAM" id="SignalP"/>
    </source>
</evidence>
<accession>A0ABN0XB33</accession>
<keyword evidence="1" id="KW-0732">Signal</keyword>
<dbReference type="InterPro" id="IPR005490">
    <property type="entry name" value="LD_TPept_cat_dom"/>
</dbReference>
<name>A0ABN0XB33_9ACTN</name>
<evidence type="ECO:0000259" key="2">
    <source>
        <dbReference type="Pfam" id="PF03734"/>
    </source>
</evidence>
<dbReference type="PANTHER" id="PTHR38589:SF1">
    <property type="entry name" value="BLR0621 PROTEIN"/>
    <property type="match status" value="1"/>
</dbReference>